<dbReference type="Pfam" id="PF00682">
    <property type="entry name" value="HMGL-like"/>
    <property type="match status" value="1"/>
</dbReference>
<dbReference type="PROSITE" id="PS00816">
    <property type="entry name" value="AIPM_HOMOCIT_SYNTH_2"/>
    <property type="match status" value="1"/>
</dbReference>
<dbReference type="EMBL" id="LAZR01016112">
    <property type="protein sequence ID" value="KKM05914.1"/>
    <property type="molecule type" value="Genomic_DNA"/>
</dbReference>
<reference evidence="3" key="1">
    <citation type="journal article" date="2015" name="Nature">
        <title>Complex archaea that bridge the gap between prokaryotes and eukaryotes.</title>
        <authorList>
            <person name="Spang A."/>
            <person name="Saw J.H."/>
            <person name="Jorgensen S.L."/>
            <person name="Zaremba-Niedzwiedzka K."/>
            <person name="Martijn J."/>
            <person name="Lind A.E."/>
            <person name="van Eijk R."/>
            <person name="Schleper C."/>
            <person name="Guy L."/>
            <person name="Ettema T.J."/>
        </authorList>
    </citation>
    <scope>NUCLEOTIDE SEQUENCE</scope>
</reference>
<dbReference type="GO" id="GO:0019752">
    <property type="term" value="P:carboxylic acid metabolic process"/>
    <property type="evidence" value="ECO:0007669"/>
    <property type="project" value="InterPro"/>
</dbReference>
<dbReference type="SUPFAM" id="SSF51569">
    <property type="entry name" value="Aldolase"/>
    <property type="match status" value="1"/>
</dbReference>
<evidence type="ECO:0000259" key="2">
    <source>
        <dbReference type="PROSITE" id="PS50991"/>
    </source>
</evidence>
<dbReference type="InterPro" id="IPR000891">
    <property type="entry name" value="PYR_CT"/>
</dbReference>
<dbReference type="PROSITE" id="PS50991">
    <property type="entry name" value="PYR_CT"/>
    <property type="match status" value="1"/>
</dbReference>
<dbReference type="PANTHER" id="PTHR42880">
    <property type="entry name" value="HOMOCITRATE SYNTHASE"/>
    <property type="match status" value="1"/>
</dbReference>
<feature type="domain" description="Pyruvate carboxyltransferase" evidence="2">
    <location>
        <begin position="33"/>
        <end position="292"/>
    </location>
</feature>
<dbReference type="CDD" id="cd03174">
    <property type="entry name" value="DRE_TIM_metallolyase"/>
    <property type="match status" value="1"/>
</dbReference>
<evidence type="ECO:0000256" key="1">
    <source>
        <dbReference type="ARBA" id="ARBA00022679"/>
    </source>
</evidence>
<proteinExistence type="predicted"/>
<dbReference type="Gene3D" id="3.20.20.70">
    <property type="entry name" value="Aldolase class I"/>
    <property type="match status" value="1"/>
</dbReference>
<evidence type="ECO:0000313" key="3">
    <source>
        <dbReference type="EMBL" id="KKM05914.1"/>
    </source>
</evidence>
<protein>
    <recommendedName>
        <fullName evidence="2">Pyruvate carboxyltransferase domain-containing protein</fullName>
    </recommendedName>
</protein>
<dbReference type="AlphaFoldDB" id="A0A0F9H4F6"/>
<sequence>MREETKWFNRNWWVSPLNYNKEVKEPLKLPERVYVRDSTIREGEETPGVYFTLEQKIKIVEKLEKLGVEHIDCGYIGQVQDQWDLANELKELGFKIKTYSHLSSNPSRWTAEIKKSLDARIDYIGFGIVLTEWQLQLFTHDENVTPDVMISMIPTVLKRIKRMGGNTILDCVDATRTDLPTLINAIDKGMKYGAAMVMLYDTVGACNVSAISYLIKQLIPIVKNIPLGIHVHDDFGLGTASTIAAIEQGVVFMDLVVNKLGDRAGNTSFEEVIVGLEMLYSIDTGIDLSNLYNLSKYIEKVSGVPLPYNKPIVGRNTFLHESELHVMSALEKDKFWMCFTPYRPEIVGQKERVIFGPTTLHGDAIRMKCEQLGLKNCDNYLEEILENIQSRITEKKFISEGELETIIKKVVK</sequence>
<keyword evidence="1" id="KW-0808">Transferase</keyword>
<comment type="caution">
    <text evidence="3">The sequence shown here is derived from an EMBL/GenBank/DDBJ whole genome shotgun (WGS) entry which is preliminary data.</text>
</comment>
<dbReference type="PANTHER" id="PTHR42880:SF1">
    <property type="entry name" value="ISOPROPYLMALATE_HOMOCITRATE_CITRAMALATE SYNTHASE FAMILY PROTEIN"/>
    <property type="match status" value="1"/>
</dbReference>
<dbReference type="Gene3D" id="1.10.238.260">
    <property type="match status" value="1"/>
</dbReference>
<organism evidence="3">
    <name type="scientific">marine sediment metagenome</name>
    <dbReference type="NCBI Taxonomy" id="412755"/>
    <lineage>
        <taxon>unclassified sequences</taxon>
        <taxon>metagenomes</taxon>
        <taxon>ecological metagenomes</taxon>
    </lineage>
</organism>
<dbReference type="GO" id="GO:0046912">
    <property type="term" value="F:acyltransferase activity, acyl groups converted into alkyl on transfer"/>
    <property type="evidence" value="ECO:0007669"/>
    <property type="project" value="InterPro"/>
</dbReference>
<accession>A0A0F9H4F6</accession>
<gene>
    <name evidence="3" type="ORF">LCGC14_1749310</name>
</gene>
<dbReference type="InterPro" id="IPR002034">
    <property type="entry name" value="AIPM/Hcit_synth_CS"/>
</dbReference>
<name>A0A0F9H4F6_9ZZZZ</name>
<dbReference type="InterPro" id="IPR013785">
    <property type="entry name" value="Aldolase_TIM"/>
</dbReference>